<feature type="compositionally biased region" description="Polar residues" evidence="2">
    <location>
        <begin position="7"/>
        <end position="26"/>
    </location>
</feature>
<dbReference type="RefSeq" id="WP_261734262.1">
    <property type="nucleotide sequence ID" value="NZ_JAODOQ010000001.1"/>
</dbReference>
<evidence type="ECO:0000313" key="5">
    <source>
        <dbReference type="Proteomes" id="UP001431192"/>
    </source>
</evidence>
<gene>
    <name evidence="4" type="ORF">N4T56_18655</name>
</gene>
<dbReference type="Proteomes" id="UP001431192">
    <property type="component" value="Unassembled WGS sequence"/>
</dbReference>
<dbReference type="SUPFAM" id="SSF58104">
    <property type="entry name" value="Methyl-accepting chemotaxis protein (MCP) signaling domain"/>
    <property type="match status" value="1"/>
</dbReference>
<name>A0ABT2P946_9GAMM</name>
<proteinExistence type="inferred from homology"/>
<evidence type="ECO:0000256" key="1">
    <source>
        <dbReference type="ARBA" id="ARBA00029447"/>
    </source>
</evidence>
<reference evidence="4" key="1">
    <citation type="submission" date="2022-09" db="EMBL/GenBank/DDBJ databases">
        <title>Shewanella sp. KJ10-1 sp.nov, isolated from marine algae.</title>
        <authorList>
            <person name="Butt M."/>
            <person name="Lee J.K."/>
            <person name="Kim J.M."/>
            <person name="Choi D.G."/>
        </authorList>
    </citation>
    <scope>NUCLEOTIDE SEQUENCE</scope>
    <source>
        <strain evidence="4">KJ10-1</strain>
    </source>
</reference>
<keyword evidence="5" id="KW-1185">Reference proteome</keyword>
<feature type="domain" description="T-SNARE coiled-coil homology" evidence="3">
    <location>
        <begin position="12"/>
        <end position="60"/>
    </location>
</feature>
<organism evidence="4 5">
    <name type="scientific">Shewanella phaeophyticola</name>
    <dbReference type="NCBI Taxonomy" id="2978345"/>
    <lineage>
        <taxon>Bacteria</taxon>
        <taxon>Pseudomonadati</taxon>
        <taxon>Pseudomonadota</taxon>
        <taxon>Gammaproteobacteria</taxon>
        <taxon>Alteromonadales</taxon>
        <taxon>Shewanellaceae</taxon>
        <taxon>Shewanella</taxon>
    </lineage>
</organism>
<evidence type="ECO:0000259" key="3">
    <source>
        <dbReference type="PROSITE" id="PS50192"/>
    </source>
</evidence>
<dbReference type="InterPro" id="IPR000727">
    <property type="entry name" value="T_SNARE_dom"/>
</dbReference>
<accession>A0ABT2P946</accession>
<dbReference type="Gene3D" id="1.10.287.950">
    <property type="entry name" value="Methyl-accepting chemotaxis protein"/>
    <property type="match status" value="1"/>
</dbReference>
<evidence type="ECO:0000256" key="2">
    <source>
        <dbReference type="SAM" id="MobiDB-lite"/>
    </source>
</evidence>
<comment type="caution">
    <text evidence="4">The sequence shown here is derived from an EMBL/GenBank/DDBJ whole genome shotgun (WGS) entry which is preliminary data.</text>
</comment>
<evidence type="ECO:0000313" key="4">
    <source>
        <dbReference type="EMBL" id="MCT8988105.1"/>
    </source>
</evidence>
<protein>
    <recommendedName>
        <fullName evidence="3">t-SNARE coiled-coil homology domain-containing protein</fullName>
    </recommendedName>
</protein>
<dbReference type="EMBL" id="JAODOQ010000001">
    <property type="protein sequence ID" value="MCT8988105.1"/>
    <property type="molecule type" value="Genomic_DNA"/>
</dbReference>
<sequence>MAKTVTEAESSEQLMTSANQNIGEIAEQNQHISDRSLEIAAAAEQQGSVADNIANDVDSVRSSSIQVMALVTTTAEEIERLSKQADVLEGLMKDLII</sequence>
<dbReference type="PROSITE" id="PS50192">
    <property type="entry name" value="T_SNARE"/>
    <property type="match status" value="1"/>
</dbReference>
<comment type="similarity">
    <text evidence="1">Belongs to the methyl-accepting chemotaxis (MCP) protein family.</text>
</comment>
<feature type="region of interest" description="Disordered" evidence="2">
    <location>
        <begin position="1"/>
        <end position="26"/>
    </location>
</feature>